<sequence length="112" mass="12995">MNSGKDYEHEAFLSLFLSRFMFPCIVGSLIFSIAVNMARGMRLALSPGVLASIYRDLGSLRKVMIEAGRRNKDMIEIHKPNLWSPLFFIKVWAWERMISLQLERKWSLTIDS</sequence>
<dbReference type="Pfam" id="PF10536">
    <property type="entry name" value="PMD"/>
    <property type="match status" value="1"/>
</dbReference>
<dbReference type="Proteomes" id="UP000004994">
    <property type="component" value="Chromosome 4"/>
</dbReference>
<keyword evidence="1" id="KW-0472">Membrane</keyword>
<reference evidence="3" key="1">
    <citation type="journal article" date="2012" name="Nature">
        <title>The tomato genome sequence provides insights into fleshy fruit evolution.</title>
        <authorList>
            <consortium name="Tomato Genome Consortium"/>
        </authorList>
    </citation>
    <scope>NUCLEOTIDE SEQUENCE [LARGE SCALE GENOMIC DNA]</scope>
    <source>
        <strain evidence="3">cv. Heinz 1706</strain>
    </source>
</reference>
<evidence type="ECO:0000256" key="1">
    <source>
        <dbReference type="SAM" id="Phobius"/>
    </source>
</evidence>
<organism evidence="3">
    <name type="scientific">Solanum lycopersicum</name>
    <name type="common">Tomato</name>
    <name type="synonym">Lycopersicon esculentum</name>
    <dbReference type="NCBI Taxonomy" id="4081"/>
    <lineage>
        <taxon>Eukaryota</taxon>
        <taxon>Viridiplantae</taxon>
        <taxon>Streptophyta</taxon>
        <taxon>Embryophyta</taxon>
        <taxon>Tracheophyta</taxon>
        <taxon>Spermatophyta</taxon>
        <taxon>Magnoliopsida</taxon>
        <taxon>eudicotyledons</taxon>
        <taxon>Gunneridae</taxon>
        <taxon>Pentapetalae</taxon>
        <taxon>asterids</taxon>
        <taxon>lamiids</taxon>
        <taxon>Solanales</taxon>
        <taxon>Solanaceae</taxon>
        <taxon>Solanoideae</taxon>
        <taxon>Solaneae</taxon>
        <taxon>Solanum</taxon>
        <taxon>Solanum subgen. Lycopersicon</taxon>
    </lineage>
</organism>
<accession>A0A3Q7G1D8</accession>
<dbReference type="EnsemblPlants" id="Solyc04g017780.2.1">
    <property type="protein sequence ID" value="Solyc04g017780.2.1"/>
    <property type="gene ID" value="Solyc04g017780.2"/>
</dbReference>
<feature type="transmembrane region" description="Helical" evidence="1">
    <location>
        <begin position="20"/>
        <end position="38"/>
    </location>
</feature>
<dbReference type="PANTHER" id="PTHR46033">
    <property type="entry name" value="PROTEIN MAIN-LIKE 2"/>
    <property type="match status" value="1"/>
</dbReference>
<name>A0A3Q7G1D8_SOLLC</name>
<dbReference type="InterPro" id="IPR019557">
    <property type="entry name" value="AminoTfrase-like_pln_mobile"/>
</dbReference>
<dbReference type="AlphaFoldDB" id="A0A3Q7G1D8"/>
<evidence type="ECO:0000313" key="4">
    <source>
        <dbReference type="Proteomes" id="UP000004994"/>
    </source>
</evidence>
<keyword evidence="1" id="KW-1133">Transmembrane helix</keyword>
<dbReference type="InParanoid" id="A0A3Q7G1D8"/>
<proteinExistence type="predicted"/>
<feature type="domain" description="Aminotransferase-like plant mobile" evidence="2">
    <location>
        <begin position="4"/>
        <end position="104"/>
    </location>
</feature>
<dbReference type="Gramene" id="Solyc04g017780.2.1">
    <property type="protein sequence ID" value="Solyc04g017780.2.1"/>
    <property type="gene ID" value="Solyc04g017780.2"/>
</dbReference>
<dbReference type="STRING" id="4081.A0A3Q7G1D8"/>
<dbReference type="PaxDb" id="4081-Solyc04g017780.1.1"/>
<dbReference type="GO" id="GO:0010073">
    <property type="term" value="P:meristem maintenance"/>
    <property type="evidence" value="ECO:0007669"/>
    <property type="project" value="InterPro"/>
</dbReference>
<keyword evidence="1" id="KW-0812">Transmembrane</keyword>
<keyword evidence="4" id="KW-1185">Reference proteome</keyword>
<dbReference type="InterPro" id="IPR044824">
    <property type="entry name" value="MAIN-like"/>
</dbReference>
<evidence type="ECO:0000259" key="2">
    <source>
        <dbReference type="Pfam" id="PF10536"/>
    </source>
</evidence>
<evidence type="ECO:0000313" key="3">
    <source>
        <dbReference type="EnsemblPlants" id="Solyc04g017780.2.1"/>
    </source>
</evidence>
<reference evidence="3" key="2">
    <citation type="submission" date="2019-01" db="UniProtKB">
        <authorList>
            <consortium name="EnsemblPlants"/>
        </authorList>
    </citation>
    <scope>IDENTIFICATION</scope>
    <source>
        <strain evidence="3">cv. Heinz 1706</strain>
    </source>
</reference>
<dbReference type="PANTHER" id="PTHR46033:SF67">
    <property type="entry name" value="AMINOTRANSFERASE-LIKE, PLANT MOBILE DOMAIN FAMILY PROTEIN"/>
    <property type="match status" value="1"/>
</dbReference>
<protein>
    <recommendedName>
        <fullName evidence="2">Aminotransferase-like plant mobile domain-containing protein</fullName>
    </recommendedName>
</protein>